<feature type="non-terminal residue" evidence="1">
    <location>
        <position position="40"/>
    </location>
</feature>
<keyword evidence="2" id="KW-1185">Reference proteome</keyword>
<sequence length="40" mass="4754">MIANRFSTLTVSRTKWRNPTKCAQALLPVRMRMEFVLEEK</sequence>
<organism evidence="1 2">
    <name type="scientific">Araneus ventricosus</name>
    <name type="common">Orbweaver spider</name>
    <name type="synonym">Epeira ventricosa</name>
    <dbReference type="NCBI Taxonomy" id="182803"/>
    <lineage>
        <taxon>Eukaryota</taxon>
        <taxon>Metazoa</taxon>
        <taxon>Ecdysozoa</taxon>
        <taxon>Arthropoda</taxon>
        <taxon>Chelicerata</taxon>
        <taxon>Arachnida</taxon>
        <taxon>Araneae</taxon>
        <taxon>Araneomorphae</taxon>
        <taxon>Entelegynae</taxon>
        <taxon>Araneoidea</taxon>
        <taxon>Araneidae</taxon>
        <taxon>Araneus</taxon>
    </lineage>
</organism>
<dbReference type="AlphaFoldDB" id="A0A4Y2NGH1"/>
<reference evidence="1 2" key="1">
    <citation type="journal article" date="2019" name="Sci. Rep.">
        <title>Orb-weaving spider Araneus ventricosus genome elucidates the spidroin gene catalogue.</title>
        <authorList>
            <person name="Kono N."/>
            <person name="Nakamura H."/>
            <person name="Ohtoshi R."/>
            <person name="Moran D.A.P."/>
            <person name="Shinohara A."/>
            <person name="Yoshida Y."/>
            <person name="Fujiwara M."/>
            <person name="Mori M."/>
            <person name="Tomita M."/>
            <person name="Arakawa K."/>
        </authorList>
    </citation>
    <scope>NUCLEOTIDE SEQUENCE [LARGE SCALE GENOMIC DNA]</scope>
</reference>
<evidence type="ECO:0000313" key="1">
    <source>
        <dbReference type="EMBL" id="GBN38002.1"/>
    </source>
</evidence>
<comment type="caution">
    <text evidence="1">The sequence shown here is derived from an EMBL/GenBank/DDBJ whole genome shotgun (WGS) entry which is preliminary data.</text>
</comment>
<accession>A0A4Y2NGH1</accession>
<proteinExistence type="predicted"/>
<dbReference type="EMBL" id="BGPR01009102">
    <property type="protein sequence ID" value="GBN38002.1"/>
    <property type="molecule type" value="Genomic_DNA"/>
</dbReference>
<evidence type="ECO:0000313" key="2">
    <source>
        <dbReference type="Proteomes" id="UP000499080"/>
    </source>
</evidence>
<protein>
    <submittedName>
        <fullName evidence="1">EF-hand domain-containing protein 1</fullName>
    </submittedName>
</protein>
<dbReference type="Proteomes" id="UP000499080">
    <property type="component" value="Unassembled WGS sequence"/>
</dbReference>
<name>A0A4Y2NGH1_ARAVE</name>
<gene>
    <name evidence="1" type="primary">Efhc1_1</name>
    <name evidence="1" type="ORF">AVEN_46055_1</name>
</gene>